<organism evidence="1">
    <name type="scientific">Staphylococcus aureus</name>
    <dbReference type="NCBI Taxonomy" id="1280"/>
    <lineage>
        <taxon>Bacteria</taxon>
        <taxon>Bacillati</taxon>
        <taxon>Bacillota</taxon>
        <taxon>Bacilli</taxon>
        <taxon>Bacillales</taxon>
        <taxon>Staphylococcaceae</taxon>
        <taxon>Staphylococcus</taxon>
    </lineage>
</organism>
<dbReference type="InterPro" id="IPR032359">
    <property type="entry name" value="KwaB-like"/>
</dbReference>
<sequence>MSYSNEFNNLIKKVNEYSLDDVEKNSQLYFVKKIFTKDKDNNKKRSWLAMNVVATNIIRKIHKIVDTAVQDSVIYKSNGEDVKKSVKKYTPTSNNNNEEILVTDYNYLNDQPEEFIKKLLHKESEKMLTEEMQFFTYSLNIDNQTAYFIGKVEKLNAIKNGLIAKFTEDGLKLGKNDQFGIKDHVGVILYDKNIYILKKYIFEVLFDLEEKFLKETKKHINNISNSKHFIGLDVYLESIKNNRNITRKISKAVEKFNENGIDYSNINSDNFKSKIDIINQHGEDFKLNKNNQLEIEKDTDIDSITRLITDDYYFTILTDSFGYNE</sequence>
<dbReference type="AlphaFoldDB" id="A0A641A8H2"/>
<accession>A0A641A8H2</accession>
<name>A0A641A8H2_STAAU</name>
<protein>
    <submittedName>
        <fullName evidence="1">DUF4868 domain-containing protein</fullName>
    </submittedName>
</protein>
<evidence type="ECO:0000313" key="1">
    <source>
        <dbReference type="EMBL" id="KAA1272809.1"/>
    </source>
</evidence>
<dbReference type="Pfam" id="PF16162">
    <property type="entry name" value="KwaB"/>
    <property type="match status" value="1"/>
</dbReference>
<proteinExistence type="predicted"/>
<comment type="caution">
    <text evidence="1">The sequence shown here is derived from an EMBL/GenBank/DDBJ whole genome shotgun (WGS) entry which is preliminary data.</text>
</comment>
<gene>
    <name evidence="1" type="ORF">D7S40_10805</name>
</gene>
<dbReference type="EMBL" id="RAQZ01000004">
    <property type="protein sequence ID" value="KAA1272809.1"/>
    <property type="molecule type" value="Genomic_DNA"/>
</dbReference>
<reference evidence="1" key="1">
    <citation type="submission" date="2018-09" db="EMBL/GenBank/DDBJ databases">
        <title>The microbial basis of impaired wound healing: differential roles for pathogens, 'bystanders', and strain-level diversification in clinical outcomes.</title>
        <authorList>
            <person name="Kalan L.R."/>
            <person name="Meisel J.S."/>
            <person name="Loesche M.A."/>
            <person name="Horwinski J."/>
            <person name="Soaita I."/>
            <person name="Chen X."/>
            <person name="Gardner S.E."/>
            <person name="Grice E.A."/>
        </authorList>
    </citation>
    <scope>NUCLEOTIDE SEQUENCE</scope>
    <source>
        <strain evidence="1">LK35</strain>
    </source>
</reference>
<dbReference type="RefSeq" id="WP_000122406.1">
    <property type="nucleotide sequence ID" value="NZ_CP026073.1"/>
</dbReference>